<dbReference type="Proteomes" id="UP000269301">
    <property type="component" value="Unassembled WGS sequence"/>
</dbReference>
<dbReference type="InterPro" id="IPR011714">
    <property type="entry name" value="Seve_residue_repeat"/>
</dbReference>
<dbReference type="Gene3D" id="1.20.5.300">
    <property type="match status" value="1"/>
</dbReference>
<evidence type="ECO:0000313" key="1">
    <source>
        <dbReference type="EMBL" id="RKQ35849.1"/>
    </source>
</evidence>
<dbReference type="RefSeq" id="WP_121203521.1">
    <property type="nucleotide sequence ID" value="NZ_RBZP01000002.1"/>
</dbReference>
<organism evidence="1 2">
    <name type="scientific">Oceanobacillus halophilus</name>
    <dbReference type="NCBI Taxonomy" id="930130"/>
    <lineage>
        <taxon>Bacteria</taxon>
        <taxon>Bacillati</taxon>
        <taxon>Bacillota</taxon>
        <taxon>Bacilli</taxon>
        <taxon>Bacillales</taxon>
        <taxon>Bacillaceae</taxon>
        <taxon>Oceanobacillus</taxon>
    </lineage>
</organism>
<keyword evidence="2" id="KW-1185">Reference proteome</keyword>
<dbReference type="SUPFAM" id="SSF57997">
    <property type="entry name" value="Tropomyosin"/>
    <property type="match status" value="1"/>
</dbReference>
<evidence type="ECO:0008006" key="3">
    <source>
        <dbReference type="Google" id="ProtNLM"/>
    </source>
</evidence>
<dbReference type="OrthoDB" id="2720606at2"/>
<gene>
    <name evidence="1" type="ORF">D8M06_06235</name>
</gene>
<dbReference type="AlphaFoldDB" id="A0A495A7Z6"/>
<accession>A0A495A7Z6</accession>
<dbReference type="Gene3D" id="1.20.5.2280">
    <property type="match status" value="1"/>
</dbReference>
<name>A0A495A7Z6_9BACI</name>
<proteinExistence type="predicted"/>
<evidence type="ECO:0000313" key="2">
    <source>
        <dbReference type="Proteomes" id="UP000269301"/>
    </source>
</evidence>
<dbReference type="EMBL" id="RBZP01000002">
    <property type="protein sequence ID" value="RKQ35849.1"/>
    <property type="molecule type" value="Genomic_DNA"/>
</dbReference>
<comment type="caution">
    <text evidence="1">The sequence shown here is derived from an EMBL/GenBank/DDBJ whole genome shotgun (WGS) entry which is preliminary data.</text>
</comment>
<sequence>MESKELLQVIHQQQKEFQEEVRVQFVSMNGKFQKIDNQFEKVNGEFQKIDDRFEKVNGEFQKIDDRFEKVNGEFQKIDNQFEKVNGKFQKIDDQFEKVNGRFQKIDDQFKRQEQHQTNLEEKVDILTAQTNNAVKSLLEKMTDIRDNMVDRYEIDFVYEKIQYLEKEIFKLKHE</sequence>
<dbReference type="Pfam" id="PF07709">
    <property type="entry name" value="SRR"/>
    <property type="match status" value="3"/>
</dbReference>
<protein>
    <recommendedName>
        <fullName evidence="3">t-SNARE coiled-coil homology domain-containing protein</fullName>
    </recommendedName>
</protein>
<reference evidence="1 2" key="1">
    <citation type="journal article" date="2016" name="Int. J. Syst. Evol. Microbiol.">
        <title>Oceanobacillus halophilus sp. nov., a novel moderately halophilic bacterium from a hypersaline lake.</title>
        <authorList>
            <person name="Amoozegar M.A."/>
            <person name="Bagheri M."/>
            <person name="Makhdoumi A."/>
            <person name="Nikou M.M."/>
            <person name="Fazeli S.A.S."/>
            <person name="Schumann P."/>
            <person name="Sproer C."/>
            <person name="Sanchez-Porro C."/>
            <person name="Ventosa A."/>
        </authorList>
    </citation>
    <scope>NUCLEOTIDE SEQUENCE [LARGE SCALE GENOMIC DNA]</scope>
    <source>
        <strain evidence="1 2">DSM 23996</strain>
    </source>
</reference>